<sequence>MYTPKCREKCISYGFFLSYKRCRLMEQTYPPTPAGNWASPATSCVAPATCWGNSALTRSSRSADSAANRRPRWRPGSSTRGPSWRSVDENWGGSLKSKLLSGLTSRKCSRVFKSSMFEAQTQY</sequence>
<reference evidence="2 3" key="1">
    <citation type="submission" date="2024-06" db="EMBL/GenBank/DDBJ databases">
        <authorList>
            <person name="Pan Q."/>
            <person name="Wen M."/>
            <person name="Jouanno E."/>
            <person name="Zahm M."/>
            <person name="Klopp C."/>
            <person name="Cabau C."/>
            <person name="Louis A."/>
            <person name="Berthelot C."/>
            <person name="Parey E."/>
            <person name="Roest Crollius H."/>
            <person name="Montfort J."/>
            <person name="Robinson-Rechavi M."/>
            <person name="Bouchez O."/>
            <person name="Lampietro C."/>
            <person name="Lopez Roques C."/>
            <person name="Donnadieu C."/>
            <person name="Postlethwait J."/>
            <person name="Bobe J."/>
            <person name="Verreycken H."/>
            <person name="Guiguen Y."/>
        </authorList>
    </citation>
    <scope>NUCLEOTIDE SEQUENCE [LARGE SCALE GENOMIC DNA]</scope>
    <source>
        <strain evidence="2">Up_M1</strain>
        <tissue evidence="2">Testis</tissue>
    </source>
</reference>
<evidence type="ECO:0000313" key="2">
    <source>
        <dbReference type="EMBL" id="KAL0966703.1"/>
    </source>
</evidence>
<feature type="compositionally biased region" description="Low complexity" evidence="1">
    <location>
        <begin position="57"/>
        <end position="68"/>
    </location>
</feature>
<dbReference type="AlphaFoldDB" id="A0ABD0WVP9"/>
<organism evidence="2 3">
    <name type="scientific">Umbra pygmaea</name>
    <name type="common">Eastern mudminnow</name>
    <dbReference type="NCBI Taxonomy" id="75934"/>
    <lineage>
        <taxon>Eukaryota</taxon>
        <taxon>Metazoa</taxon>
        <taxon>Chordata</taxon>
        <taxon>Craniata</taxon>
        <taxon>Vertebrata</taxon>
        <taxon>Euteleostomi</taxon>
        <taxon>Actinopterygii</taxon>
        <taxon>Neopterygii</taxon>
        <taxon>Teleostei</taxon>
        <taxon>Protacanthopterygii</taxon>
        <taxon>Esociformes</taxon>
        <taxon>Umbridae</taxon>
        <taxon>Umbra</taxon>
    </lineage>
</organism>
<comment type="caution">
    <text evidence="2">The sequence shown here is derived from an EMBL/GenBank/DDBJ whole genome shotgun (WGS) entry which is preliminary data.</text>
</comment>
<feature type="region of interest" description="Disordered" evidence="1">
    <location>
        <begin position="57"/>
        <end position="92"/>
    </location>
</feature>
<keyword evidence="3" id="KW-1185">Reference proteome</keyword>
<evidence type="ECO:0000313" key="3">
    <source>
        <dbReference type="Proteomes" id="UP001557470"/>
    </source>
</evidence>
<dbReference type="EMBL" id="JAGEUA010000009">
    <property type="protein sequence ID" value="KAL0966703.1"/>
    <property type="molecule type" value="Genomic_DNA"/>
</dbReference>
<protein>
    <submittedName>
        <fullName evidence="2">Uncharacterized protein</fullName>
    </submittedName>
</protein>
<evidence type="ECO:0000256" key="1">
    <source>
        <dbReference type="SAM" id="MobiDB-lite"/>
    </source>
</evidence>
<name>A0ABD0WVP9_UMBPY</name>
<proteinExistence type="predicted"/>
<gene>
    <name evidence="2" type="ORF">UPYG_G00298650</name>
</gene>
<accession>A0ABD0WVP9</accession>
<dbReference type="Proteomes" id="UP001557470">
    <property type="component" value="Unassembled WGS sequence"/>
</dbReference>